<name>A0A0F9J3K9_9ZZZZ</name>
<organism evidence="2">
    <name type="scientific">marine sediment metagenome</name>
    <dbReference type="NCBI Taxonomy" id="412755"/>
    <lineage>
        <taxon>unclassified sequences</taxon>
        <taxon>metagenomes</taxon>
        <taxon>ecological metagenomes</taxon>
    </lineage>
</organism>
<sequence length="70" mass="7665">VGYWADLVAWELPSVGAGEAAEALIWRRPRALQILPRPSFYAEPGPGGNLPSRLSLDDGTRHEPPTVWLS</sequence>
<dbReference type="AlphaFoldDB" id="A0A0F9J3K9"/>
<reference evidence="2" key="1">
    <citation type="journal article" date="2015" name="Nature">
        <title>Complex archaea that bridge the gap between prokaryotes and eukaryotes.</title>
        <authorList>
            <person name="Spang A."/>
            <person name="Saw J.H."/>
            <person name="Jorgensen S.L."/>
            <person name="Zaremba-Niedzwiedzka K."/>
            <person name="Martijn J."/>
            <person name="Lind A.E."/>
            <person name="van Eijk R."/>
            <person name="Schleper C."/>
            <person name="Guy L."/>
            <person name="Ettema T.J."/>
        </authorList>
    </citation>
    <scope>NUCLEOTIDE SEQUENCE</scope>
</reference>
<proteinExistence type="predicted"/>
<feature type="region of interest" description="Disordered" evidence="1">
    <location>
        <begin position="39"/>
        <end position="70"/>
    </location>
</feature>
<evidence type="ECO:0000256" key="1">
    <source>
        <dbReference type="SAM" id="MobiDB-lite"/>
    </source>
</evidence>
<evidence type="ECO:0000313" key="2">
    <source>
        <dbReference type="EMBL" id="KKM27019.1"/>
    </source>
</evidence>
<gene>
    <name evidence="2" type="ORF">LCGC14_1578920</name>
</gene>
<dbReference type="EMBL" id="LAZR01012402">
    <property type="protein sequence ID" value="KKM27019.1"/>
    <property type="molecule type" value="Genomic_DNA"/>
</dbReference>
<feature type="non-terminal residue" evidence="2">
    <location>
        <position position="1"/>
    </location>
</feature>
<feature type="compositionally biased region" description="Basic and acidic residues" evidence="1">
    <location>
        <begin position="55"/>
        <end position="64"/>
    </location>
</feature>
<accession>A0A0F9J3K9</accession>
<protein>
    <submittedName>
        <fullName evidence="2">Uncharacterized protein</fullName>
    </submittedName>
</protein>
<comment type="caution">
    <text evidence="2">The sequence shown here is derived from an EMBL/GenBank/DDBJ whole genome shotgun (WGS) entry which is preliminary data.</text>
</comment>